<evidence type="ECO:0000256" key="5">
    <source>
        <dbReference type="SAM" id="Phobius"/>
    </source>
</evidence>
<feature type="domain" description="Solute-binding protein family 5" evidence="7">
    <location>
        <begin position="249"/>
        <end position="643"/>
    </location>
</feature>
<organism evidence="8 9">
    <name type="scientific">Cymbomonas tetramitiformis</name>
    <dbReference type="NCBI Taxonomy" id="36881"/>
    <lineage>
        <taxon>Eukaryota</taxon>
        <taxon>Viridiplantae</taxon>
        <taxon>Chlorophyta</taxon>
        <taxon>Pyramimonadophyceae</taxon>
        <taxon>Pyramimonadales</taxon>
        <taxon>Pyramimonadaceae</taxon>
        <taxon>Cymbomonas</taxon>
    </lineage>
</organism>
<feature type="domain" description="Solute-binding protein family 5" evidence="7">
    <location>
        <begin position="1321"/>
        <end position="1630"/>
    </location>
</feature>
<dbReference type="GO" id="GO:1904680">
    <property type="term" value="F:peptide transmembrane transporter activity"/>
    <property type="evidence" value="ECO:0007669"/>
    <property type="project" value="TreeGrafter"/>
</dbReference>
<dbReference type="EMBL" id="LGRX02033337">
    <property type="protein sequence ID" value="KAK3241684.1"/>
    <property type="molecule type" value="Genomic_DNA"/>
</dbReference>
<dbReference type="InterPro" id="IPR000914">
    <property type="entry name" value="SBP_5_dom"/>
</dbReference>
<keyword evidence="5" id="KW-0812">Transmembrane</keyword>
<feature type="compositionally biased region" description="Acidic residues" evidence="4">
    <location>
        <begin position="1640"/>
        <end position="1663"/>
    </location>
</feature>
<name>A0AAE0BTM3_9CHLO</name>
<comment type="similarity">
    <text evidence="1">Belongs to the bacterial solute-binding protein 5 family.</text>
</comment>
<evidence type="ECO:0000313" key="9">
    <source>
        <dbReference type="Proteomes" id="UP001190700"/>
    </source>
</evidence>
<keyword evidence="9" id="KW-1185">Reference proteome</keyword>
<dbReference type="Gene3D" id="3.40.190.10">
    <property type="entry name" value="Periplasmic binding protein-like II"/>
    <property type="match status" value="3"/>
</dbReference>
<dbReference type="SUPFAM" id="SSF53850">
    <property type="entry name" value="Periplasmic binding protein-like II"/>
    <property type="match status" value="4"/>
</dbReference>
<feature type="domain" description="Solute-binding protein family 5" evidence="7">
    <location>
        <begin position="785"/>
        <end position="1179"/>
    </location>
</feature>
<feature type="chain" id="PRO_5041977202" description="Solute-binding protein family 5 domain-containing protein" evidence="6">
    <location>
        <begin position="27"/>
        <end position="1730"/>
    </location>
</feature>
<dbReference type="Gene3D" id="3.10.105.10">
    <property type="entry name" value="Dipeptide-binding Protein, Domain 3"/>
    <property type="match status" value="4"/>
</dbReference>
<dbReference type="GO" id="GO:0015833">
    <property type="term" value="P:peptide transport"/>
    <property type="evidence" value="ECO:0007669"/>
    <property type="project" value="TreeGrafter"/>
</dbReference>
<evidence type="ECO:0000256" key="6">
    <source>
        <dbReference type="SAM" id="SignalP"/>
    </source>
</evidence>
<evidence type="ECO:0000256" key="4">
    <source>
        <dbReference type="SAM" id="MobiDB-lite"/>
    </source>
</evidence>
<protein>
    <recommendedName>
        <fullName evidence="7">Solute-binding protein family 5 domain-containing protein</fullName>
    </recommendedName>
</protein>
<keyword evidence="5" id="KW-1133">Transmembrane helix</keyword>
<comment type="caution">
    <text evidence="8">The sequence shown here is derived from an EMBL/GenBank/DDBJ whole genome shotgun (WGS) entry which is preliminary data.</text>
</comment>
<keyword evidence="3 6" id="KW-0732">Signal</keyword>
<feature type="transmembrane region" description="Helical" evidence="5">
    <location>
        <begin position="1671"/>
        <end position="1696"/>
    </location>
</feature>
<gene>
    <name evidence="8" type="ORF">CYMTET_48574</name>
</gene>
<dbReference type="Proteomes" id="UP001190700">
    <property type="component" value="Unassembled WGS sequence"/>
</dbReference>
<evidence type="ECO:0000256" key="1">
    <source>
        <dbReference type="ARBA" id="ARBA00005695"/>
    </source>
</evidence>
<evidence type="ECO:0000256" key="2">
    <source>
        <dbReference type="ARBA" id="ARBA00022448"/>
    </source>
</evidence>
<dbReference type="PANTHER" id="PTHR30290:SF9">
    <property type="entry name" value="OLIGOPEPTIDE-BINDING PROTEIN APPA"/>
    <property type="match status" value="1"/>
</dbReference>
<evidence type="ECO:0000313" key="8">
    <source>
        <dbReference type="EMBL" id="KAK3241684.1"/>
    </source>
</evidence>
<feature type="signal peptide" evidence="6">
    <location>
        <begin position="1"/>
        <end position="26"/>
    </location>
</feature>
<evidence type="ECO:0000259" key="7">
    <source>
        <dbReference type="Pfam" id="PF00496"/>
    </source>
</evidence>
<dbReference type="Pfam" id="PF00496">
    <property type="entry name" value="SBP_bac_5"/>
    <property type="match status" value="3"/>
</dbReference>
<proteinExistence type="inferred from homology"/>
<dbReference type="PANTHER" id="PTHR30290">
    <property type="entry name" value="PERIPLASMIC BINDING COMPONENT OF ABC TRANSPORTER"/>
    <property type="match status" value="1"/>
</dbReference>
<keyword evidence="5" id="KW-0472">Membrane</keyword>
<accession>A0AAE0BTM3</accession>
<keyword evidence="2" id="KW-0813">Transport</keyword>
<evidence type="ECO:0000256" key="3">
    <source>
        <dbReference type="ARBA" id="ARBA00022729"/>
    </source>
</evidence>
<feature type="region of interest" description="Disordered" evidence="4">
    <location>
        <begin position="1640"/>
        <end position="1665"/>
    </location>
</feature>
<dbReference type="InterPro" id="IPR039424">
    <property type="entry name" value="SBP_5"/>
</dbReference>
<reference evidence="8 9" key="1">
    <citation type="journal article" date="2015" name="Genome Biol. Evol.">
        <title>Comparative Genomics of a Bacterivorous Green Alga Reveals Evolutionary Causalities and Consequences of Phago-Mixotrophic Mode of Nutrition.</title>
        <authorList>
            <person name="Burns J.A."/>
            <person name="Paasch A."/>
            <person name="Narechania A."/>
            <person name="Kim E."/>
        </authorList>
    </citation>
    <scope>NUCLEOTIDE SEQUENCE [LARGE SCALE GENOMIC DNA]</scope>
    <source>
        <strain evidence="8 9">PLY_AMNH</strain>
    </source>
</reference>
<sequence length="1730" mass="189922">MKLAVTHSFVSLALLFLFAAANTVDADTVCQEHTVDFIVLEGEATLLALEDDIRADLQVVGVNVTTRLLPKDDFNAAMVAGDFNMAFSESWGPPYDPHSYAKSWEAPDEAHYAALKGLPLPTTQAVLSQMIDDVLTATSEAEREEGWHEILSTTHDNAIDLPFSGKRIPSVIGKRLSSYATGQQQFDYPVHTLRVESGSTTVTVAPGGQTGLFAGVGPMDPHGYRPNEFFSNNWLYEGLVEYGPDGSILPSLATSWTVTDKSGGGQEYTFTLRQGVTFHDGEQWNCTVAKLNFDHVLAEPLTTSDWHGWYGLPKQINSVDCNANRELVVSTRDTYYPLLQELTYIRPLRMLSPASFVGGLTSDPYTQNSCPASWGVIDATPPVTCVGTLGPVGTGRWKYHDTLYEDAENTILQEVIFDRYDAHWSGSLGGVERMRLVRYDSSSDVKAALLDGSLDLVVGSGVLAPEDILAFKEDHTDLFTVYMTSPLQNRIVILNANRAPTDDLTLRKTIIHAVNKAAIIDKELYGLEEPVDGTFPKTAPYCHLDLTPRWDYDLEKATLLNCPEACQKHAADFIVLEGEATLLALEDDIRADLQVVGVNVTTRLLPKDDFNAAMVAGDFNMAFSESWGPPYDPHSYAKSWEAPDEAHYAALKGLPLPTTQAVLSQMIDDVLTATSEAEREEGWHEILSTTHDNAIDLPFSGKRIPSVIGKRLSSYATGQQQFDYPVHTLRVESGSTTVTVAPGGQTGLFAGVGPMDPHGYRPNEFFSNNWLYEGLVEYGPDGSILPSLATSWTVTDKSGGGQEYTFTLRQGVTFHDGEQWNCTVAKLNFDHVLAEPLTTSDWHGWYGLPKQINSVDCNANRELVVSTRDTYYPLLQELTYIRPLRMLSPASFVGGLTSDPYTQNSCPASWGVIDATPPVTCVGTLGPVGTGRWKYHDTLYEDAENTILQEVIFDRYDAHWSGSLGGVERMRLVRYDSSSDVKAALLDGSLDLVVGSGVLAPEDILAFKEDHTDLFTVYMTSPLQNRIVILNANRAPTDDLTLRKTIIHAVNKAAIIDKELYGLEEPVDGTFPKTAPYCHLDLTPRWDYDLEKATLLNCPEACQKHAADFIVLEGEATLLALEDDIRADLQVVGVNVTTRLLPKDDFNAAMVAGDFNMAFSESWGPPYDPHSYAKSWEAPDEAHYAALKGLPLPTTQAVLSQMIDDVLTATSEAEREEGWHEILSTIHDNAIDLPFSGKRIPSVIGKRLSSYATGQQQFDYPVHTLRVESGSTTVTVAPGGQTGLFAGVGPMDPHGYRPNEFFSNNWLYEGLVEYGPDGSILPSLATSWTVTDKSGGGQEYTFTLRQGVTFHDGEQWNCTVAKLNFDHVLAEPLTTSDWHGWYGLPKQINSVDCNANRELVVSTRDTYYPLLQELTYIRPLRMLSPASFVGGLTSDPYTQNSCPASWGVIDATPPVTCVGTLGPVGTGRWKYHDTLYEDAENTILQEVIFDRYDAHWSGSLGGVERMRLVRYDSSSDVKAALLDGSLDLVVGSGVLAPEDILAFKEDHTDLFTVYMTSPLQNRIVILNANRAPTDDLTLRKTIIHAVNKAAIIDKELYGLEEPVDGTFPKTAPYCHLDLTPRWDYDLEKAKLNCVEEDIVEESASGDDSASDDADSSPTDEADDDNRLSDGAIAAIIVATFLGATVLGVGGMLLYVVKREKSGNPMFTPLLNSPPVVQIETTVPKTQVLAL</sequence>